<evidence type="ECO:0000256" key="2">
    <source>
        <dbReference type="ARBA" id="ARBA00022448"/>
    </source>
</evidence>
<dbReference type="GO" id="GO:0030288">
    <property type="term" value="C:outer membrane-bounded periplasmic space"/>
    <property type="evidence" value="ECO:0007669"/>
    <property type="project" value="TreeGrafter"/>
</dbReference>
<feature type="chain" id="PRO_5012947686" evidence="4">
    <location>
        <begin position="26"/>
        <end position="291"/>
    </location>
</feature>
<comment type="similarity">
    <text evidence="1">Belongs to the bacterial solute-binding protein 3 family.</text>
</comment>
<feature type="signal peptide" evidence="4">
    <location>
        <begin position="1"/>
        <end position="25"/>
    </location>
</feature>
<protein>
    <submittedName>
        <fullName evidence="6">Amino acid ABC transporter substrate-binding protein (PAAT family)</fullName>
    </submittedName>
</protein>
<dbReference type="GO" id="GO:0006865">
    <property type="term" value="P:amino acid transport"/>
    <property type="evidence" value="ECO:0007669"/>
    <property type="project" value="TreeGrafter"/>
</dbReference>
<dbReference type="PANTHER" id="PTHR30085:SF6">
    <property type="entry name" value="ABC TRANSPORTER GLUTAMINE-BINDING PROTEIN GLNH"/>
    <property type="match status" value="1"/>
</dbReference>
<dbReference type="PROSITE" id="PS51257">
    <property type="entry name" value="PROKAR_LIPOPROTEIN"/>
    <property type="match status" value="1"/>
</dbReference>
<evidence type="ECO:0000256" key="3">
    <source>
        <dbReference type="ARBA" id="ARBA00022729"/>
    </source>
</evidence>
<dbReference type="OrthoDB" id="9807888at2"/>
<dbReference type="Pfam" id="PF00497">
    <property type="entry name" value="SBP_bac_3"/>
    <property type="match status" value="1"/>
</dbReference>
<dbReference type="GO" id="GO:0005576">
    <property type="term" value="C:extracellular region"/>
    <property type="evidence" value="ECO:0007669"/>
    <property type="project" value="TreeGrafter"/>
</dbReference>
<name>A0A2A9EH96_9MICO</name>
<comment type="caution">
    <text evidence="6">The sequence shown here is derived from an EMBL/GenBank/DDBJ whole genome shotgun (WGS) entry which is preliminary data.</text>
</comment>
<dbReference type="SMART" id="SM00062">
    <property type="entry name" value="PBPb"/>
    <property type="match status" value="1"/>
</dbReference>
<dbReference type="PANTHER" id="PTHR30085">
    <property type="entry name" value="AMINO ACID ABC TRANSPORTER PERMEASE"/>
    <property type="match status" value="1"/>
</dbReference>
<gene>
    <name evidence="6" type="ORF">ATJ97_0914</name>
</gene>
<dbReference type="InterPro" id="IPR001638">
    <property type="entry name" value="Solute-binding_3/MltF_N"/>
</dbReference>
<sequence length="291" mass="30649">MRRTRTAGFAAVSLAAALALTACSAGEPGQTGQTAGGGGGAATSGGGGGDGITIGIKFDQPGLGLKEGNDYTGFDVDVARYVAGKLGYSEDQIQFVESVSSQRETLLENGSVDMIFATYSITDERKQRVAFAGPYFVAGQDLLVAADNTDITGPDTLDGKVLCSVEGSTSAERIRDEHSEGVELYPAQTYSECVELLSAGNVDAVTTDDVILAGYAAQPQYEGQFKVVGNPFSEENYGVGLPKENDVCEDVNSAITEMIDDGTWEELLKKNVGDNFKWNQELNPPKPQPCA</sequence>
<dbReference type="AlphaFoldDB" id="A0A2A9EH96"/>
<dbReference type="RefSeq" id="WP_098482707.1">
    <property type="nucleotide sequence ID" value="NZ_PDJI01000004.1"/>
</dbReference>
<dbReference type="InterPro" id="IPR051455">
    <property type="entry name" value="Bact_solute-bind_prot3"/>
</dbReference>
<dbReference type="EMBL" id="PDJI01000004">
    <property type="protein sequence ID" value="PFG38437.1"/>
    <property type="molecule type" value="Genomic_DNA"/>
</dbReference>
<proteinExistence type="inferred from homology"/>
<keyword evidence="2" id="KW-0813">Transport</keyword>
<dbReference type="Proteomes" id="UP000222106">
    <property type="component" value="Unassembled WGS sequence"/>
</dbReference>
<evidence type="ECO:0000313" key="6">
    <source>
        <dbReference type="EMBL" id="PFG38437.1"/>
    </source>
</evidence>
<dbReference type="Gene3D" id="3.40.190.10">
    <property type="entry name" value="Periplasmic binding protein-like II"/>
    <property type="match status" value="2"/>
</dbReference>
<keyword evidence="3 4" id="KW-0732">Signal</keyword>
<evidence type="ECO:0000256" key="4">
    <source>
        <dbReference type="SAM" id="SignalP"/>
    </source>
</evidence>
<dbReference type="CDD" id="cd13690">
    <property type="entry name" value="PBP2_GluB"/>
    <property type="match status" value="1"/>
</dbReference>
<evidence type="ECO:0000313" key="7">
    <source>
        <dbReference type="Proteomes" id="UP000222106"/>
    </source>
</evidence>
<feature type="domain" description="Solute-binding protein family 3/N-terminal" evidence="5">
    <location>
        <begin position="51"/>
        <end position="275"/>
    </location>
</feature>
<keyword evidence="7" id="KW-1185">Reference proteome</keyword>
<reference evidence="6 7" key="1">
    <citation type="submission" date="2017-10" db="EMBL/GenBank/DDBJ databases">
        <title>Sequencing the genomes of 1000 actinobacteria strains.</title>
        <authorList>
            <person name="Klenk H.-P."/>
        </authorList>
    </citation>
    <scope>NUCLEOTIDE SEQUENCE [LARGE SCALE GENOMIC DNA]</scope>
    <source>
        <strain evidence="6 7">DSM 21838</strain>
    </source>
</reference>
<dbReference type="SUPFAM" id="SSF53850">
    <property type="entry name" value="Periplasmic binding protein-like II"/>
    <property type="match status" value="1"/>
</dbReference>
<evidence type="ECO:0000256" key="1">
    <source>
        <dbReference type="ARBA" id="ARBA00010333"/>
    </source>
</evidence>
<evidence type="ECO:0000259" key="5">
    <source>
        <dbReference type="SMART" id="SM00062"/>
    </source>
</evidence>
<accession>A0A2A9EH96</accession>
<organism evidence="6 7">
    <name type="scientific">Georgenia soli</name>
    <dbReference type="NCBI Taxonomy" id="638953"/>
    <lineage>
        <taxon>Bacteria</taxon>
        <taxon>Bacillati</taxon>
        <taxon>Actinomycetota</taxon>
        <taxon>Actinomycetes</taxon>
        <taxon>Micrococcales</taxon>
        <taxon>Bogoriellaceae</taxon>
        <taxon>Georgenia</taxon>
    </lineage>
</organism>